<name>A0AA38LJ31_TAXCH</name>
<dbReference type="EMBL" id="JAHRHJ020000002">
    <property type="protein sequence ID" value="KAH9325536.1"/>
    <property type="molecule type" value="Genomic_DNA"/>
</dbReference>
<sequence>MDFMEGVMSSMDNVTRVIQNEKEKITQDQLEAIMKNIPDKIGKVLSDCKILEPE</sequence>
<dbReference type="AlphaFoldDB" id="A0AA38LJ31"/>
<gene>
    <name evidence="1" type="ORF">KI387_005714</name>
</gene>
<keyword evidence="2" id="KW-1185">Reference proteome</keyword>
<evidence type="ECO:0000313" key="1">
    <source>
        <dbReference type="EMBL" id="KAH9325536.1"/>
    </source>
</evidence>
<comment type="caution">
    <text evidence="1">The sequence shown here is derived from an EMBL/GenBank/DDBJ whole genome shotgun (WGS) entry which is preliminary data.</text>
</comment>
<feature type="non-terminal residue" evidence="1">
    <location>
        <position position="54"/>
    </location>
</feature>
<organism evidence="1 2">
    <name type="scientific">Taxus chinensis</name>
    <name type="common">Chinese yew</name>
    <name type="synonym">Taxus wallichiana var. chinensis</name>
    <dbReference type="NCBI Taxonomy" id="29808"/>
    <lineage>
        <taxon>Eukaryota</taxon>
        <taxon>Viridiplantae</taxon>
        <taxon>Streptophyta</taxon>
        <taxon>Embryophyta</taxon>
        <taxon>Tracheophyta</taxon>
        <taxon>Spermatophyta</taxon>
        <taxon>Pinopsida</taxon>
        <taxon>Pinidae</taxon>
        <taxon>Conifers II</taxon>
        <taxon>Cupressales</taxon>
        <taxon>Taxaceae</taxon>
        <taxon>Taxus</taxon>
    </lineage>
</organism>
<accession>A0AA38LJ31</accession>
<dbReference type="Proteomes" id="UP000824469">
    <property type="component" value="Unassembled WGS sequence"/>
</dbReference>
<reference evidence="1 2" key="1">
    <citation type="journal article" date="2021" name="Nat. Plants">
        <title>The Taxus genome provides insights into paclitaxel biosynthesis.</title>
        <authorList>
            <person name="Xiong X."/>
            <person name="Gou J."/>
            <person name="Liao Q."/>
            <person name="Li Y."/>
            <person name="Zhou Q."/>
            <person name="Bi G."/>
            <person name="Li C."/>
            <person name="Du R."/>
            <person name="Wang X."/>
            <person name="Sun T."/>
            <person name="Guo L."/>
            <person name="Liang H."/>
            <person name="Lu P."/>
            <person name="Wu Y."/>
            <person name="Zhang Z."/>
            <person name="Ro D.K."/>
            <person name="Shang Y."/>
            <person name="Huang S."/>
            <person name="Yan J."/>
        </authorList>
    </citation>
    <scope>NUCLEOTIDE SEQUENCE [LARGE SCALE GENOMIC DNA]</scope>
    <source>
        <strain evidence="1">Ta-2019</strain>
    </source>
</reference>
<evidence type="ECO:0000313" key="2">
    <source>
        <dbReference type="Proteomes" id="UP000824469"/>
    </source>
</evidence>
<protein>
    <submittedName>
        <fullName evidence="1">Uncharacterized protein</fullName>
    </submittedName>
</protein>
<proteinExistence type="predicted"/>